<gene>
    <name evidence="2" type="ORF">PFISCL1PPCAC_4805</name>
</gene>
<dbReference type="PANTHER" id="PTHR34415:SF1">
    <property type="entry name" value="INTEGRASE CATALYTIC DOMAIN-CONTAINING PROTEIN"/>
    <property type="match status" value="1"/>
</dbReference>
<proteinExistence type="predicted"/>
<dbReference type="EMBL" id="BTSY01000002">
    <property type="protein sequence ID" value="GMT13508.1"/>
    <property type="molecule type" value="Genomic_DNA"/>
</dbReference>
<comment type="caution">
    <text evidence="2">The sequence shown here is derived from an EMBL/GenBank/DDBJ whole genome shotgun (WGS) entry which is preliminary data.</text>
</comment>
<reference evidence="2" key="1">
    <citation type="submission" date="2023-10" db="EMBL/GenBank/DDBJ databases">
        <title>Genome assembly of Pristionchus species.</title>
        <authorList>
            <person name="Yoshida K."/>
            <person name="Sommer R.J."/>
        </authorList>
    </citation>
    <scope>NUCLEOTIDE SEQUENCE</scope>
    <source>
        <strain evidence="2">RS5133</strain>
    </source>
</reference>
<name>A0AAV5V583_9BILA</name>
<keyword evidence="3" id="KW-1185">Reference proteome</keyword>
<evidence type="ECO:0000259" key="1">
    <source>
        <dbReference type="Pfam" id="PF25273"/>
    </source>
</evidence>
<organism evidence="2 3">
    <name type="scientific">Pristionchus fissidentatus</name>
    <dbReference type="NCBI Taxonomy" id="1538716"/>
    <lineage>
        <taxon>Eukaryota</taxon>
        <taxon>Metazoa</taxon>
        <taxon>Ecdysozoa</taxon>
        <taxon>Nematoda</taxon>
        <taxon>Chromadorea</taxon>
        <taxon>Rhabditida</taxon>
        <taxon>Rhabditina</taxon>
        <taxon>Diplogasteromorpha</taxon>
        <taxon>Diplogasteroidea</taxon>
        <taxon>Neodiplogasteridae</taxon>
        <taxon>Pristionchus</taxon>
    </lineage>
</organism>
<protein>
    <recommendedName>
        <fullName evidence="1">DUF7869 domain-containing protein</fullName>
    </recommendedName>
</protein>
<feature type="non-terminal residue" evidence="2">
    <location>
        <position position="1"/>
    </location>
</feature>
<dbReference type="PANTHER" id="PTHR34415">
    <property type="entry name" value="INTEGRASE CATALYTIC DOMAIN-CONTAINING PROTEIN"/>
    <property type="match status" value="1"/>
</dbReference>
<dbReference type="AlphaFoldDB" id="A0AAV5V583"/>
<accession>A0AAV5V583</accession>
<evidence type="ECO:0000313" key="2">
    <source>
        <dbReference type="EMBL" id="GMT13508.1"/>
    </source>
</evidence>
<sequence length="390" mass="44248">DSFRVVALKKEVLAGIMRSVHGNKWTLKDVTKTMEDKGRLLNWYREHGQYHPTTGKLVINKQIPARIISNQCGISKVSRLQYIMSKTKRLISREQSTLMTRCNRCAKIKTHARRGRLTATDANRLMESHMDGVKKEREYVNSHFAKSEADTEYLHLTIDDMSNIATKLPHQIDSRAKLIPDNLLVRADLTAAVHAKKGSNGGNITDILLDVCNLYGSTVNSTLGFLLSTLQRCDMLPSTLHIQYDGAKANKNKVFFATLAHLVHMQMFSTVIVHFLPSGHSHAHADRFFSVVRKVLNSEELYTPGDLVNSLSAMKGVRSVRLDRLSFDFKKWAEDQIGRELDGCFESMHFSFENKNDDVIMSHRPFGSSEMDTKTVVMKRLEGTPNWLAR</sequence>
<dbReference type="Proteomes" id="UP001432322">
    <property type="component" value="Unassembled WGS sequence"/>
</dbReference>
<dbReference type="InterPro" id="IPR057191">
    <property type="entry name" value="DUF7869"/>
</dbReference>
<evidence type="ECO:0000313" key="3">
    <source>
        <dbReference type="Proteomes" id="UP001432322"/>
    </source>
</evidence>
<dbReference type="Pfam" id="PF25273">
    <property type="entry name" value="DUF7869"/>
    <property type="match status" value="1"/>
</dbReference>
<feature type="domain" description="DUF7869" evidence="1">
    <location>
        <begin position="214"/>
        <end position="365"/>
    </location>
</feature>